<dbReference type="Proteomes" id="UP001341840">
    <property type="component" value="Unassembled WGS sequence"/>
</dbReference>
<dbReference type="EMBL" id="JASCZI010272616">
    <property type="protein sequence ID" value="MED6222934.1"/>
    <property type="molecule type" value="Genomic_DNA"/>
</dbReference>
<gene>
    <name evidence="1" type="ORF">PIB30_069227</name>
</gene>
<keyword evidence="2" id="KW-1185">Reference proteome</keyword>
<sequence length="93" mass="10095">MPVSSLGTISHSFVVLLDPIHLSECREFLFGPVRHPHPPTLILNLFFCSEREDEVQSLVVAAARNSERALPLHGADHSFSPSTPAIAVPTVSP</sequence>
<protein>
    <submittedName>
        <fullName evidence="1">Uncharacterized protein</fullName>
    </submittedName>
</protein>
<accession>A0ABU6ZLR6</accession>
<organism evidence="1 2">
    <name type="scientific">Stylosanthes scabra</name>
    <dbReference type="NCBI Taxonomy" id="79078"/>
    <lineage>
        <taxon>Eukaryota</taxon>
        <taxon>Viridiplantae</taxon>
        <taxon>Streptophyta</taxon>
        <taxon>Embryophyta</taxon>
        <taxon>Tracheophyta</taxon>
        <taxon>Spermatophyta</taxon>
        <taxon>Magnoliopsida</taxon>
        <taxon>eudicotyledons</taxon>
        <taxon>Gunneridae</taxon>
        <taxon>Pentapetalae</taxon>
        <taxon>rosids</taxon>
        <taxon>fabids</taxon>
        <taxon>Fabales</taxon>
        <taxon>Fabaceae</taxon>
        <taxon>Papilionoideae</taxon>
        <taxon>50 kb inversion clade</taxon>
        <taxon>dalbergioids sensu lato</taxon>
        <taxon>Dalbergieae</taxon>
        <taxon>Pterocarpus clade</taxon>
        <taxon>Stylosanthes</taxon>
    </lineage>
</organism>
<evidence type="ECO:0000313" key="1">
    <source>
        <dbReference type="EMBL" id="MED6222934.1"/>
    </source>
</evidence>
<evidence type="ECO:0000313" key="2">
    <source>
        <dbReference type="Proteomes" id="UP001341840"/>
    </source>
</evidence>
<comment type="caution">
    <text evidence="1">The sequence shown here is derived from an EMBL/GenBank/DDBJ whole genome shotgun (WGS) entry which is preliminary data.</text>
</comment>
<name>A0ABU6ZLR6_9FABA</name>
<reference evidence="1 2" key="1">
    <citation type="journal article" date="2023" name="Plants (Basel)">
        <title>Bridging the Gap: Combining Genomics and Transcriptomics Approaches to Understand Stylosanthes scabra, an Orphan Legume from the Brazilian Caatinga.</title>
        <authorList>
            <person name="Ferreira-Neto J.R.C."/>
            <person name="da Silva M.D."/>
            <person name="Binneck E."/>
            <person name="de Melo N.F."/>
            <person name="da Silva R.H."/>
            <person name="de Melo A.L.T.M."/>
            <person name="Pandolfi V."/>
            <person name="Bustamante F.O."/>
            <person name="Brasileiro-Vidal A.C."/>
            <person name="Benko-Iseppon A.M."/>
        </authorList>
    </citation>
    <scope>NUCLEOTIDE SEQUENCE [LARGE SCALE GENOMIC DNA]</scope>
    <source>
        <tissue evidence="1">Leaves</tissue>
    </source>
</reference>
<proteinExistence type="predicted"/>